<dbReference type="GO" id="GO:0016813">
    <property type="term" value="F:hydrolase activity, acting on carbon-nitrogen (but not peptide) bonds, in linear amidines"/>
    <property type="evidence" value="ECO:0007669"/>
    <property type="project" value="InterPro"/>
</dbReference>
<feature type="binding site" evidence="3">
    <location>
        <position position="108"/>
    </location>
    <ligand>
        <name>Zn(2+)</name>
        <dbReference type="ChEBI" id="CHEBI:29105"/>
        <label>1</label>
    </ligand>
</feature>
<name>B0MPA1_9FIRM</name>
<dbReference type="SUPFAM" id="SSF53187">
    <property type="entry name" value="Zn-dependent exopeptidases"/>
    <property type="match status" value="1"/>
</dbReference>
<dbReference type="InterPro" id="IPR002933">
    <property type="entry name" value="Peptidase_M20"/>
</dbReference>
<sequence length="436" mass="49175">MKVLRRFVYKGKDDVQMYECSLDRMKDKISTFSKFGDAGHGGITRYSLSPEAIMARNEFIKRMKAIGAEIEIDDVANIYATLPGTDPDAKRIVMASHCDSVKNGGNYDGILGVMSAMEVLETVHEKNIPHKHPLTAMIWTNEEGSLYPPAMMCSGIVCYDYLPEDIRCKFKYEDMMNSKSILDNTSTFGEALDKSGFKGDKKYRLSPDRYMYMFETHIEQGPILEDAGNDIGVVDCVLGMFNYRLKFYGQTTHAGTFPMPKRRDAFFAASQALCYLHEEIDKLGYSDLVYTTGEVVCHPCVHTCVPDFFDFSFDSRHEDPKVLEKVLAIVKSCEEKTWAGCTCKVEKAWNRDTVYWDKKLVSYVKTSAEECGIKHQYIHSGAGHDAQFAAYMLPTTMIFVQSKDGLSHCEPEYSSPEHCTEGATVMLNAVLKADND</sequence>
<feature type="binding site" evidence="3">
    <location>
        <position position="97"/>
    </location>
    <ligand>
        <name>Zn(2+)</name>
        <dbReference type="ChEBI" id="CHEBI:29105"/>
        <label>1</label>
    </ligand>
</feature>
<evidence type="ECO:0000256" key="1">
    <source>
        <dbReference type="ARBA" id="ARBA00006153"/>
    </source>
</evidence>
<evidence type="ECO:0000256" key="3">
    <source>
        <dbReference type="PIRSR" id="PIRSR001235-1"/>
    </source>
</evidence>
<evidence type="ECO:0000313" key="5">
    <source>
        <dbReference type="Proteomes" id="UP000005326"/>
    </source>
</evidence>
<dbReference type="PIRSF" id="PIRSF001235">
    <property type="entry name" value="Amidase_carbamoylase"/>
    <property type="match status" value="1"/>
</dbReference>
<dbReference type="NCBIfam" id="NF006771">
    <property type="entry name" value="PRK09290.1-5"/>
    <property type="match status" value="1"/>
</dbReference>
<comment type="caution">
    <text evidence="4">The sequence shown here is derived from an EMBL/GenBank/DDBJ whole genome shotgun (WGS) entry which is preliminary data.</text>
</comment>
<organism evidence="4 5">
    <name type="scientific">[Eubacterium] siraeum DSM 15702</name>
    <dbReference type="NCBI Taxonomy" id="428128"/>
    <lineage>
        <taxon>Bacteria</taxon>
        <taxon>Bacillati</taxon>
        <taxon>Bacillota</taxon>
        <taxon>Clostridia</taxon>
        <taxon>Eubacteriales</taxon>
        <taxon>Oscillospiraceae</taxon>
        <taxon>Oscillospiraceae incertae sedis</taxon>
    </lineage>
</organism>
<feature type="binding site" evidence="3">
    <location>
        <position position="408"/>
    </location>
    <ligand>
        <name>Zn(2+)</name>
        <dbReference type="ChEBI" id="CHEBI:29105"/>
        <label>2</label>
    </ligand>
</feature>
<dbReference type="SUPFAM" id="SSF55031">
    <property type="entry name" value="Bacterial exopeptidase dimerisation domain"/>
    <property type="match status" value="1"/>
</dbReference>
<proteinExistence type="inferred from homology"/>
<keyword evidence="5" id="KW-1185">Reference proteome</keyword>
<dbReference type="InterPro" id="IPR036264">
    <property type="entry name" value="Bact_exopeptidase_dim_dom"/>
</dbReference>
<feature type="binding site" evidence="3">
    <location>
        <position position="217"/>
    </location>
    <ligand>
        <name>Zn(2+)</name>
        <dbReference type="ChEBI" id="CHEBI:29105"/>
        <label>1</label>
    </ligand>
</feature>
<gene>
    <name evidence="4" type="ORF">EUBSIR_01660</name>
</gene>
<dbReference type="Proteomes" id="UP000005326">
    <property type="component" value="Unassembled WGS sequence"/>
</dbReference>
<dbReference type="Gene3D" id="3.30.70.360">
    <property type="match status" value="1"/>
</dbReference>
<keyword evidence="2 4" id="KW-0378">Hydrolase</keyword>
<keyword evidence="3" id="KW-0862">Zinc</keyword>
<feature type="binding site" evidence="3">
    <location>
        <position position="143"/>
    </location>
    <ligand>
        <name>Zn(2+)</name>
        <dbReference type="ChEBI" id="CHEBI:29105"/>
        <label>2</label>
    </ligand>
</feature>
<dbReference type="PANTHER" id="PTHR32494:SF5">
    <property type="entry name" value="ALLANTOATE AMIDOHYDROLASE"/>
    <property type="match status" value="1"/>
</dbReference>
<dbReference type="EC" id="3.5.-.-" evidence="4"/>
<dbReference type="EMBL" id="ABCA03000048">
    <property type="protein sequence ID" value="EDS00491.1"/>
    <property type="molecule type" value="Genomic_DNA"/>
</dbReference>
<evidence type="ECO:0000256" key="2">
    <source>
        <dbReference type="ARBA" id="ARBA00022801"/>
    </source>
</evidence>
<dbReference type="AlphaFoldDB" id="B0MPA1"/>
<dbReference type="Gene3D" id="3.40.630.10">
    <property type="entry name" value="Zn peptidases"/>
    <property type="match status" value="1"/>
</dbReference>
<dbReference type="Pfam" id="PF01546">
    <property type="entry name" value="Peptidase_M20"/>
    <property type="match status" value="1"/>
</dbReference>
<dbReference type="PANTHER" id="PTHR32494">
    <property type="entry name" value="ALLANTOATE DEIMINASE-RELATED"/>
    <property type="match status" value="1"/>
</dbReference>
<comment type="cofactor">
    <cofactor evidence="3">
        <name>Zn(2+)</name>
        <dbReference type="ChEBI" id="CHEBI:29105"/>
    </cofactor>
    <text evidence="3">Binds 2 Zn(2+) ions per subunit.</text>
</comment>
<reference evidence="4" key="2">
    <citation type="submission" date="2014-06" db="EMBL/GenBank/DDBJ databases">
        <title>Draft genome sequence of Eubacterium siraeum (DSM 15702).</title>
        <authorList>
            <person name="Sudarsanam P."/>
            <person name="Ley R."/>
            <person name="Guruge J."/>
            <person name="Turnbaugh P.J."/>
            <person name="Mahowald M."/>
            <person name="Liep D."/>
            <person name="Gordon J."/>
        </authorList>
    </citation>
    <scope>NUCLEOTIDE SEQUENCE</scope>
    <source>
        <strain evidence="4">DSM 15702</strain>
    </source>
</reference>
<evidence type="ECO:0000313" key="4">
    <source>
        <dbReference type="EMBL" id="EDS00491.1"/>
    </source>
</evidence>
<feature type="binding site" evidence="3">
    <location>
        <position position="108"/>
    </location>
    <ligand>
        <name>Zn(2+)</name>
        <dbReference type="ChEBI" id="CHEBI:29105"/>
        <label>2</label>
    </ligand>
</feature>
<accession>B0MPA1</accession>
<protein>
    <submittedName>
        <fullName evidence="4">Amidase, hydantoinase/carbamoylase family</fullName>
        <ecNumber evidence="4">3.5.-.-</ecNumber>
    </submittedName>
</protein>
<keyword evidence="3" id="KW-0479">Metal-binding</keyword>
<reference evidence="4" key="1">
    <citation type="submission" date="2007-10" db="EMBL/GenBank/DDBJ databases">
        <authorList>
            <person name="Fulton L."/>
            <person name="Clifton S."/>
            <person name="Fulton B."/>
            <person name="Xu J."/>
            <person name="Minx P."/>
            <person name="Pepin K.H."/>
            <person name="Johnson M."/>
            <person name="Thiruvilangam P."/>
            <person name="Bhonagiri V."/>
            <person name="Nash W.E."/>
            <person name="Mardis E.R."/>
            <person name="Wilson R.K."/>
        </authorList>
    </citation>
    <scope>NUCLEOTIDE SEQUENCE [LARGE SCALE GENOMIC DNA]</scope>
    <source>
        <strain evidence="4">DSM 15702</strain>
    </source>
</reference>
<dbReference type="CDD" id="cd03884">
    <property type="entry name" value="M20_bAS"/>
    <property type="match status" value="1"/>
</dbReference>
<dbReference type="InterPro" id="IPR010158">
    <property type="entry name" value="Amidase_Cbmase"/>
</dbReference>
<dbReference type="GO" id="GO:0046872">
    <property type="term" value="F:metal ion binding"/>
    <property type="evidence" value="ECO:0007669"/>
    <property type="project" value="UniProtKB-KW"/>
</dbReference>
<dbReference type="NCBIfam" id="TIGR01879">
    <property type="entry name" value="hydantase"/>
    <property type="match status" value="1"/>
</dbReference>
<comment type="similarity">
    <text evidence="1">Belongs to the peptidase M20 family.</text>
</comment>